<gene>
    <name evidence="1" type="ORF">AMOR_39550</name>
</gene>
<evidence type="ECO:0000313" key="2">
    <source>
        <dbReference type="Proteomes" id="UP001162891"/>
    </source>
</evidence>
<keyword evidence="2" id="KW-1185">Reference proteome</keyword>
<dbReference type="Proteomes" id="UP001162891">
    <property type="component" value="Chromosome"/>
</dbReference>
<reference evidence="2" key="1">
    <citation type="journal article" date="2022" name="Int. J. Syst. Evol. Microbiol.">
        <title>Anaeromyxobacter oryzae sp. nov., Anaeromyxobacter diazotrophicus sp. nov. and Anaeromyxobacter paludicola sp. nov., isolated from paddy soils.</title>
        <authorList>
            <person name="Itoh H."/>
            <person name="Xu Z."/>
            <person name="Mise K."/>
            <person name="Masuda Y."/>
            <person name="Ushijima N."/>
            <person name="Hayakawa C."/>
            <person name="Shiratori Y."/>
            <person name="Senoo K."/>
        </authorList>
    </citation>
    <scope>NUCLEOTIDE SEQUENCE [LARGE SCALE GENOMIC DNA]</scope>
    <source>
        <strain evidence="2">Red232</strain>
    </source>
</reference>
<dbReference type="RefSeq" id="WP_248353475.1">
    <property type="nucleotide sequence ID" value="NZ_AP025591.1"/>
</dbReference>
<sequence length="67" mass="7112">MTTAKQQYAYEVHATKRTPAVERLVSHMIAGLARARGEAESWAPGGGGVHVLKRLAGRRAADHGSSS</sequence>
<protein>
    <submittedName>
        <fullName evidence="1">Uncharacterized protein</fullName>
    </submittedName>
</protein>
<dbReference type="EMBL" id="AP025591">
    <property type="protein sequence ID" value="BDG04959.1"/>
    <property type="molecule type" value="Genomic_DNA"/>
</dbReference>
<organism evidence="1 2">
    <name type="scientific">Anaeromyxobacter oryzae</name>
    <dbReference type="NCBI Taxonomy" id="2918170"/>
    <lineage>
        <taxon>Bacteria</taxon>
        <taxon>Pseudomonadati</taxon>
        <taxon>Myxococcota</taxon>
        <taxon>Myxococcia</taxon>
        <taxon>Myxococcales</taxon>
        <taxon>Cystobacterineae</taxon>
        <taxon>Anaeromyxobacteraceae</taxon>
        <taxon>Anaeromyxobacter</taxon>
    </lineage>
</organism>
<name>A0ABN6MVE3_9BACT</name>
<proteinExistence type="predicted"/>
<evidence type="ECO:0000313" key="1">
    <source>
        <dbReference type="EMBL" id="BDG04959.1"/>
    </source>
</evidence>
<accession>A0ABN6MVE3</accession>